<name>A0A2I0L5W5_PUNGR</name>
<organism evidence="2 3">
    <name type="scientific">Punica granatum</name>
    <name type="common">Pomegranate</name>
    <dbReference type="NCBI Taxonomy" id="22663"/>
    <lineage>
        <taxon>Eukaryota</taxon>
        <taxon>Viridiplantae</taxon>
        <taxon>Streptophyta</taxon>
        <taxon>Embryophyta</taxon>
        <taxon>Tracheophyta</taxon>
        <taxon>Spermatophyta</taxon>
        <taxon>Magnoliopsida</taxon>
        <taxon>eudicotyledons</taxon>
        <taxon>Gunneridae</taxon>
        <taxon>Pentapetalae</taxon>
        <taxon>rosids</taxon>
        <taxon>malvids</taxon>
        <taxon>Myrtales</taxon>
        <taxon>Lythraceae</taxon>
        <taxon>Punica</taxon>
    </lineage>
</organism>
<sequence>MSVQQTVQNAAESDGAAGRSVGRSVFAGRGPARSEALASRHDRRAGPGMRGTDVEMTAGGSATGNRPRDEWSCNETWEGSC</sequence>
<keyword evidence="3" id="KW-1185">Reference proteome</keyword>
<gene>
    <name evidence="2" type="ORF">CRG98_003553</name>
</gene>
<evidence type="ECO:0000313" key="3">
    <source>
        <dbReference type="Proteomes" id="UP000233551"/>
    </source>
</evidence>
<dbReference type="EMBL" id="PGOL01000132">
    <property type="protein sequence ID" value="PKI76003.1"/>
    <property type="molecule type" value="Genomic_DNA"/>
</dbReference>
<protein>
    <submittedName>
        <fullName evidence="2">Uncharacterized protein</fullName>
    </submittedName>
</protein>
<reference evidence="2 3" key="1">
    <citation type="submission" date="2017-11" db="EMBL/GenBank/DDBJ databases">
        <title>De-novo sequencing of pomegranate (Punica granatum L.) genome.</title>
        <authorList>
            <person name="Akparov Z."/>
            <person name="Amiraslanov A."/>
            <person name="Hajiyeva S."/>
            <person name="Abbasov M."/>
            <person name="Kaur K."/>
            <person name="Hamwieh A."/>
            <person name="Solovyev V."/>
            <person name="Salamov A."/>
            <person name="Braich B."/>
            <person name="Kosarev P."/>
            <person name="Mahmoud A."/>
            <person name="Hajiyev E."/>
            <person name="Babayeva S."/>
            <person name="Izzatullayeva V."/>
            <person name="Mammadov A."/>
            <person name="Mammadov A."/>
            <person name="Sharifova S."/>
            <person name="Ojaghi J."/>
            <person name="Eynullazada K."/>
            <person name="Bayramov B."/>
            <person name="Abdulazimova A."/>
            <person name="Shahmuradov I."/>
        </authorList>
    </citation>
    <scope>NUCLEOTIDE SEQUENCE [LARGE SCALE GENOMIC DNA]</scope>
    <source>
        <strain evidence="3">cv. AG2017</strain>
        <tissue evidence="2">Leaf</tissue>
    </source>
</reference>
<evidence type="ECO:0000256" key="1">
    <source>
        <dbReference type="SAM" id="MobiDB-lite"/>
    </source>
</evidence>
<evidence type="ECO:0000313" key="2">
    <source>
        <dbReference type="EMBL" id="PKI76003.1"/>
    </source>
</evidence>
<feature type="compositionally biased region" description="Polar residues" evidence="1">
    <location>
        <begin position="1"/>
        <end position="11"/>
    </location>
</feature>
<comment type="caution">
    <text evidence="2">The sequence shown here is derived from an EMBL/GenBank/DDBJ whole genome shotgun (WGS) entry which is preliminary data.</text>
</comment>
<proteinExistence type="predicted"/>
<dbReference type="AlphaFoldDB" id="A0A2I0L5W5"/>
<accession>A0A2I0L5W5</accession>
<feature type="region of interest" description="Disordered" evidence="1">
    <location>
        <begin position="1"/>
        <end position="81"/>
    </location>
</feature>
<dbReference type="Proteomes" id="UP000233551">
    <property type="component" value="Unassembled WGS sequence"/>
</dbReference>